<gene>
    <name evidence="2" type="ORF">Q9L58_001663</name>
</gene>
<accession>A0ABR3GTG4</accession>
<dbReference type="EMBL" id="JBBBZM010000013">
    <property type="protein sequence ID" value="KAL0639204.1"/>
    <property type="molecule type" value="Genomic_DNA"/>
</dbReference>
<protein>
    <submittedName>
        <fullName evidence="2">Uncharacterized protein</fullName>
    </submittedName>
</protein>
<sequence>MPLELLSPRHLPFFKLSSTPYSKPMQEDMECNCKGNKRTWGELEEGADDLGSSNGDIGDGVEQPLEPAAKVAKYTLPSSSPSQPVSISEGVQELAVVPGPLLSPDEEEREEETPILLPSSSRSPIPFDRESLGWERSDLGMFARLKEVILLGPGTLEPNPFHPANRRRRDSPPAAPPMWICFIMRSHADPTGARSPRLKVDELAKVSDIFEWYFQRAYPGVPILPLEAYDDQETGDSYYLAEVEFSTGTLGTRYGYKYATRVGLRMIDTLWWEKELRVVNGQIWLVGCDRVRSITAGRAARSIQLCNDWLRGIIID</sequence>
<name>A0ABR3GTG4_9PEZI</name>
<organism evidence="2 3">
    <name type="scientific">Discina gigas</name>
    <dbReference type="NCBI Taxonomy" id="1032678"/>
    <lineage>
        <taxon>Eukaryota</taxon>
        <taxon>Fungi</taxon>
        <taxon>Dikarya</taxon>
        <taxon>Ascomycota</taxon>
        <taxon>Pezizomycotina</taxon>
        <taxon>Pezizomycetes</taxon>
        <taxon>Pezizales</taxon>
        <taxon>Discinaceae</taxon>
        <taxon>Discina</taxon>
    </lineage>
</organism>
<proteinExistence type="predicted"/>
<feature type="compositionally biased region" description="Acidic residues" evidence="1">
    <location>
        <begin position="104"/>
        <end position="113"/>
    </location>
</feature>
<evidence type="ECO:0000256" key="1">
    <source>
        <dbReference type="SAM" id="MobiDB-lite"/>
    </source>
</evidence>
<dbReference type="Proteomes" id="UP001447188">
    <property type="component" value="Unassembled WGS sequence"/>
</dbReference>
<comment type="caution">
    <text evidence="2">The sequence shown here is derived from an EMBL/GenBank/DDBJ whole genome shotgun (WGS) entry which is preliminary data.</text>
</comment>
<evidence type="ECO:0000313" key="2">
    <source>
        <dbReference type="EMBL" id="KAL0639204.1"/>
    </source>
</evidence>
<reference evidence="2 3" key="1">
    <citation type="submission" date="2024-02" db="EMBL/GenBank/DDBJ databases">
        <title>Discinaceae phylogenomics.</title>
        <authorList>
            <person name="Dirks A.C."/>
            <person name="James T.Y."/>
        </authorList>
    </citation>
    <scope>NUCLEOTIDE SEQUENCE [LARGE SCALE GENOMIC DNA]</scope>
    <source>
        <strain evidence="2 3">ACD0624</strain>
    </source>
</reference>
<keyword evidence="3" id="KW-1185">Reference proteome</keyword>
<evidence type="ECO:0000313" key="3">
    <source>
        <dbReference type="Proteomes" id="UP001447188"/>
    </source>
</evidence>
<feature type="region of interest" description="Disordered" evidence="1">
    <location>
        <begin position="101"/>
        <end position="122"/>
    </location>
</feature>